<dbReference type="PROSITE" id="PS50188">
    <property type="entry name" value="B302_SPRY"/>
    <property type="match status" value="1"/>
</dbReference>
<dbReference type="SMART" id="SM00409">
    <property type="entry name" value="IG"/>
    <property type="match status" value="1"/>
</dbReference>
<feature type="chain" id="PRO_5042286829" evidence="9">
    <location>
        <begin position="21"/>
        <end position="486"/>
    </location>
</feature>
<dbReference type="InterPro" id="IPR013106">
    <property type="entry name" value="Ig_V-set"/>
</dbReference>
<keyword evidence="7" id="KW-0393">Immunoglobulin domain</keyword>
<evidence type="ECO:0000256" key="7">
    <source>
        <dbReference type="ARBA" id="ARBA00023319"/>
    </source>
</evidence>
<name>A0AAD1T3W4_PELCU</name>
<feature type="domain" description="Ig-like" evidence="11">
    <location>
        <begin position="37"/>
        <end position="132"/>
    </location>
</feature>
<dbReference type="SUPFAM" id="SSF48726">
    <property type="entry name" value="Immunoglobulin"/>
    <property type="match status" value="1"/>
</dbReference>
<dbReference type="Pfam" id="PF07686">
    <property type="entry name" value="V-set"/>
    <property type="match status" value="1"/>
</dbReference>
<sequence length="486" mass="54486">MGRTLGYGCVQLLSLTVAISAQFQVTSKSRLVVVVVGTDAVLPCTLSPPSSPLELEVRWFKNLYTSVVFMLKKGNEEKEQLMPEYRGRTSLQAGPQNGDLSLSMHNVQLSDAGIYHCFVENKTSSIYEEAITELSIVAVGSLPNLTLSLHDNSILISFSSSAWFPEPEIDWKGIDGTKITVYSNTSVKESNGLFNIESSILLKDASDGPFSYAIRHPVTGKDTGLHMSIHENMFPRISLWLYAFLSAVIVLSVVGIGAIFYVRKLQREKECLTGRIADLSSELDWRKAVMNPECITFSPETCHPELSVSEDRLTLLNQPPAFVPLPNDLRFETERCCICLPDFSSGCHYWEVELGPGVEWAVGVASPEVRKKGAAYQFSPRENIWCIAFFIDTIQALDNTEKIIQVEGGGILERVGVYLKLSVPRQVSFYDTRNWSLLYTFQMESRNRLKVQPFFWLGNKGGEIRLLRGRTEVTNEQEGFEDEHLL</sequence>
<evidence type="ECO:0000259" key="11">
    <source>
        <dbReference type="PROSITE" id="PS50835"/>
    </source>
</evidence>
<dbReference type="InterPro" id="IPR007110">
    <property type="entry name" value="Ig-like_dom"/>
</dbReference>
<evidence type="ECO:0000256" key="6">
    <source>
        <dbReference type="ARBA" id="ARBA00023136"/>
    </source>
</evidence>
<comment type="similarity">
    <text evidence="2">Belongs to the immunoglobulin superfamily. BTN/MOG family.</text>
</comment>
<comment type="subcellular location">
    <subcellularLocation>
        <location evidence="1">Membrane</location>
        <topology evidence="1">Single-pass type I membrane protein</topology>
    </subcellularLocation>
</comment>
<dbReference type="SMART" id="SM00449">
    <property type="entry name" value="SPRY"/>
    <property type="match status" value="1"/>
</dbReference>
<dbReference type="PANTHER" id="PTHR24100:SF149">
    <property type="entry name" value="BG-LIKE ANTIGEN 1-RELATED"/>
    <property type="match status" value="1"/>
</dbReference>
<dbReference type="SUPFAM" id="SSF49899">
    <property type="entry name" value="Concanavalin A-like lectins/glucanases"/>
    <property type="match status" value="1"/>
</dbReference>
<dbReference type="PRINTS" id="PR01407">
    <property type="entry name" value="BUTYPHLNCDUF"/>
</dbReference>
<evidence type="ECO:0000256" key="1">
    <source>
        <dbReference type="ARBA" id="ARBA00004479"/>
    </source>
</evidence>
<evidence type="ECO:0000259" key="10">
    <source>
        <dbReference type="PROSITE" id="PS50188"/>
    </source>
</evidence>
<dbReference type="InterPro" id="IPR001870">
    <property type="entry name" value="B30.2/SPRY"/>
</dbReference>
<evidence type="ECO:0000256" key="3">
    <source>
        <dbReference type="ARBA" id="ARBA00022692"/>
    </source>
</evidence>
<dbReference type="GO" id="GO:0050852">
    <property type="term" value="P:T cell receptor signaling pathway"/>
    <property type="evidence" value="ECO:0007669"/>
    <property type="project" value="TreeGrafter"/>
</dbReference>
<proteinExistence type="inferred from homology"/>
<dbReference type="InterPro" id="IPR003879">
    <property type="entry name" value="Butyrophylin_SPRY"/>
</dbReference>
<evidence type="ECO:0000256" key="9">
    <source>
        <dbReference type="SAM" id="SignalP"/>
    </source>
</evidence>
<evidence type="ECO:0000313" key="12">
    <source>
        <dbReference type="EMBL" id="CAH2314612.1"/>
    </source>
</evidence>
<dbReference type="FunFam" id="2.60.40.10:FF:000208">
    <property type="entry name" value="Butyrophilin subfamily 1 member A1"/>
    <property type="match status" value="1"/>
</dbReference>
<dbReference type="GO" id="GO:0009897">
    <property type="term" value="C:external side of plasma membrane"/>
    <property type="evidence" value="ECO:0007669"/>
    <property type="project" value="TreeGrafter"/>
</dbReference>
<accession>A0AAD1T3W4</accession>
<keyword evidence="5 8" id="KW-1133">Transmembrane helix</keyword>
<keyword evidence="13" id="KW-1185">Reference proteome</keyword>
<evidence type="ECO:0000256" key="8">
    <source>
        <dbReference type="SAM" id="Phobius"/>
    </source>
</evidence>
<dbReference type="PROSITE" id="PS50835">
    <property type="entry name" value="IG_LIKE"/>
    <property type="match status" value="1"/>
</dbReference>
<dbReference type="InterPro" id="IPR003877">
    <property type="entry name" value="SPRY_dom"/>
</dbReference>
<dbReference type="EMBL" id="OW240920">
    <property type="protein sequence ID" value="CAH2314612.1"/>
    <property type="molecule type" value="Genomic_DNA"/>
</dbReference>
<dbReference type="PANTHER" id="PTHR24100">
    <property type="entry name" value="BUTYROPHILIN"/>
    <property type="match status" value="1"/>
</dbReference>
<feature type="domain" description="B30.2/SPRY" evidence="10">
    <location>
        <begin position="275"/>
        <end position="473"/>
    </location>
</feature>
<feature type="signal peptide" evidence="9">
    <location>
        <begin position="1"/>
        <end position="20"/>
    </location>
</feature>
<dbReference type="InterPro" id="IPR003598">
    <property type="entry name" value="Ig_sub2"/>
</dbReference>
<dbReference type="InterPro" id="IPR036179">
    <property type="entry name" value="Ig-like_dom_sf"/>
</dbReference>
<dbReference type="InterPro" id="IPR043136">
    <property type="entry name" value="B30.2/SPRY_sf"/>
</dbReference>
<dbReference type="InterPro" id="IPR053896">
    <property type="entry name" value="BTN3A2-like_Ig-C"/>
</dbReference>
<dbReference type="GO" id="GO:0005102">
    <property type="term" value="F:signaling receptor binding"/>
    <property type="evidence" value="ECO:0007669"/>
    <property type="project" value="TreeGrafter"/>
</dbReference>
<reference evidence="12" key="1">
    <citation type="submission" date="2022-03" db="EMBL/GenBank/DDBJ databases">
        <authorList>
            <person name="Alioto T."/>
            <person name="Alioto T."/>
            <person name="Gomez Garrido J."/>
        </authorList>
    </citation>
    <scope>NUCLEOTIDE SEQUENCE</scope>
</reference>
<gene>
    <name evidence="12" type="ORF">PECUL_23A034295</name>
</gene>
<keyword evidence="4 9" id="KW-0732">Signal</keyword>
<dbReference type="FunFam" id="2.60.40.10:FF:000088">
    <property type="entry name" value="Butyrophilin subfamily 1 member A1"/>
    <property type="match status" value="1"/>
</dbReference>
<evidence type="ECO:0000256" key="2">
    <source>
        <dbReference type="ARBA" id="ARBA00007591"/>
    </source>
</evidence>
<dbReference type="InterPro" id="IPR013320">
    <property type="entry name" value="ConA-like_dom_sf"/>
</dbReference>
<dbReference type="AlphaFoldDB" id="A0AAD1T3W4"/>
<evidence type="ECO:0000256" key="5">
    <source>
        <dbReference type="ARBA" id="ARBA00022989"/>
    </source>
</evidence>
<dbReference type="GO" id="GO:0001817">
    <property type="term" value="P:regulation of cytokine production"/>
    <property type="evidence" value="ECO:0007669"/>
    <property type="project" value="TreeGrafter"/>
</dbReference>
<feature type="transmembrane region" description="Helical" evidence="8">
    <location>
        <begin position="239"/>
        <end position="262"/>
    </location>
</feature>
<dbReference type="InterPro" id="IPR013783">
    <property type="entry name" value="Ig-like_fold"/>
</dbReference>
<dbReference type="Pfam" id="PF00622">
    <property type="entry name" value="SPRY"/>
    <property type="match status" value="1"/>
</dbReference>
<organism evidence="12 13">
    <name type="scientific">Pelobates cultripes</name>
    <name type="common">Western spadefoot toad</name>
    <dbReference type="NCBI Taxonomy" id="61616"/>
    <lineage>
        <taxon>Eukaryota</taxon>
        <taxon>Metazoa</taxon>
        <taxon>Chordata</taxon>
        <taxon>Craniata</taxon>
        <taxon>Vertebrata</taxon>
        <taxon>Euteleostomi</taxon>
        <taxon>Amphibia</taxon>
        <taxon>Batrachia</taxon>
        <taxon>Anura</taxon>
        <taxon>Pelobatoidea</taxon>
        <taxon>Pelobatidae</taxon>
        <taxon>Pelobates</taxon>
    </lineage>
</organism>
<dbReference type="Proteomes" id="UP001295444">
    <property type="component" value="Chromosome 09"/>
</dbReference>
<evidence type="ECO:0000313" key="13">
    <source>
        <dbReference type="Proteomes" id="UP001295444"/>
    </source>
</evidence>
<keyword evidence="3 8" id="KW-0812">Transmembrane</keyword>
<dbReference type="Gene3D" id="2.60.40.10">
    <property type="entry name" value="Immunoglobulins"/>
    <property type="match status" value="2"/>
</dbReference>
<protein>
    <submittedName>
        <fullName evidence="12">Butyrophilin subfamily 1 member A1-like isoform X1</fullName>
    </submittedName>
</protein>
<dbReference type="SMART" id="SM00406">
    <property type="entry name" value="IGv"/>
    <property type="match status" value="1"/>
</dbReference>
<evidence type="ECO:0000256" key="4">
    <source>
        <dbReference type="ARBA" id="ARBA00022729"/>
    </source>
</evidence>
<dbReference type="Gene3D" id="2.60.120.920">
    <property type="match status" value="1"/>
</dbReference>
<dbReference type="InterPro" id="IPR050504">
    <property type="entry name" value="IgSF_BTN/MOG"/>
</dbReference>
<dbReference type="SMART" id="SM00408">
    <property type="entry name" value="IGc2"/>
    <property type="match status" value="1"/>
</dbReference>
<dbReference type="Pfam" id="PF22705">
    <property type="entry name" value="C2-set_3"/>
    <property type="match status" value="1"/>
</dbReference>
<keyword evidence="6 8" id="KW-0472">Membrane</keyword>
<dbReference type="InterPro" id="IPR003599">
    <property type="entry name" value="Ig_sub"/>
</dbReference>